<keyword evidence="6" id="KW-0812">Transmembrane</keyword>
<organism evidence="8 9">
    <name type="scientific">Holdemania filiformis</name>
    <dbReference type="NCBI Taxonomy" id="61171"/>
    <lineage>
        <taxon>Bacteria</taxon>
        <taxon>Bacillati</taxon>
        <taxon>Bacillota</taxon>
        <taxon>Erysipelotrichia</taxon>
        <taxon>Erysipelotrichales</taxon>
        <taxon>Erysipelotrichaceae</taxon>
        <taxon>Holdemania</taxon>
    </lineage>
</organism>
<dbReference type="Gene3D" id="2.10.109.10">
    <property type="entry name" value="Umud Fragment, subunit A"/>
    <property type="match status" value="1"/>
</dbReference>
<protein>
    <submittedName>
        <fullName evidence="8">XRE family transcriptional regulator</fullName>
    </submittedName>
</protein>
<keyword evidence="2" id="KW-0378">Hydrolase</keyword>
<dbReference type="PROSITE" id="PS00501">
    <property type="entry name" value="SPASE_I_1"/>
    <property type="match status" value="1"/>
</dbReference>
<dbReference type="AlphaFoldDB" id="A0A412G448"/>
<reference evidence="8 9" key="1">
    <citation type="submission" date="2018-08" db="EMBL/GenBank/DDBJ databases">
        <title>A genome reference for cultivated species of the human gut microbiota.</title>
        <authorList>
            <person name="Zou Y."/>
            <person name="Xue W."/>
            <person name="Luo G."/>
        </authorList>
    </citation>
    <scope>NUCLEOTIDE SEQUENCE [LARGE SCALE GENOMIC DNA]</scope>
    <source>
        <strain evidence="8 9">AF24-29</strain>
    </source>
</reference>
<evidence type="ECO:0000256" key="5">
    <source>
        <dbReference type="ARBA" id="ARBA00023163"/>
    </source>
</evidence>
<dbReference type="PANTHER" id="PTHR40661:SF1">
    <property type="entry name" value="HTH CRO_C1-TYPE DOMAIN-CONTAINING PROTEIN"/>
    <property type="match status" value="1"/>
</dbReference>
<evidence type="ECO:0000259" key="7">
    <source>
        <dbReference type="PROSITE" id="PS50943"/>
    </source>
</evidence>
<gene>
    <name evidence="8" type="ORF">DWY25_04385</name>
</gene>
<name>A0A412G448_9FIRM</name>
<dbReference type="PANTHER" id="PTHR40661">
    <property type="match status" value="1"/>
</dbReference>
<keyword evidence="4" id="KW-0238">DNA-binding</keyword>
<dbReference type="SUPFAM" id="SSF51306">
    <property type="entry name" value="LexA/Signal peptidase"/>
    <property type="match status" value="1"/>
</dbReference>
<dbReference type="InterPro" id="IPR010982">
    <property type="entry name" value="Lambda_DNA-bd_dom_sf"/>
</dbReference>
<feature type="transmembrane region" description="Helical" evidence="6">
    <location>
        <begin position="12"/>
        <end position="35"/>
    </location>
</feature>
<dbReference type="EMBL" id="QRUP01000004">
    <property type="protein sequence ID" value="RGR75479.1"/>
    <property type="molecule type" value="Genomic_DNA"/>
</dbReference>
<dbReference type="PROSITE" id="PS50943">
    <property type="entry name" value="HTH_CROC1"/>
    <property type="match status" value="1"/>
</dbReference>
<evidence type="ECO:0000256" key="6">
    <source>
        <dbReference type="SAM" id="Phobius"/>
    </source>
</evidence>
<dbReference type="InterPro" id="IPR039418">
    <property type="entry name" value="LexA-like"/>
</dbReference>
<dbReference type="InterPro" id="IPR001387">
    <property type="entry name" value="Cro/C1-type_HTH"/>
</dbReference>
<evidence type="ECO:0000313" key="8">
    <source>
        <dbReference type="EMBL" id="RGR75479.1"/>
    </source>
</evidence>
<evidence type="ECO:0000256" key="1">
    <source>
        <dbReference type="ARBA" id="ARBA00022670"/>
    </source>
</evidence>
<dbReference type="SMART" id="SM00530">
    <property type="entry name" value="HTH_XRE"/>
    <property type="match status" value="1"/>
</dbReference>
<feature type="domain" description="HTH cro/C1-type" evidence="7">
    <location>
        <begin position="69"/>
        <end position="123"/>
    </location>
</feature>
<dbReference type="GO" id="GO:0003677">
    <property type="term" value="F:DNA binding"/>
    <property type="evidence" value="ECO:0007669"/>
    <property type="project" value="UniProtKB-KW"/>
</dbReference>
<keyword evidence="3" id="KW-0805">Transcription regulation</keyword>
<dbReference type="InterPro" id="IPR015927">
    <property type="entry name" value="Peptidase_S24_S26A/B/C"/>
</dbReference>
<dbReference type="CDD" id="cd00093">
    <property type="entry name" value="HTH_XRE"/>
    <property type="match status" value="1"/>
</dbReference>
<dbReference type="Pfam" id="PF01381">
    <property type="entry name" value="HTH_3"/>
    <property type="match status" value="1"/>
</dbReference>
<keyword evidence="6" id="KW-0472">Membrane</keyword>
<proteinExistence type="predicted"/>
<accession>A0A412G448</accession>
<dbReference type="InterPro" id="IPR019756">
    <property type="entry name" value="Pept_S26A_signal_pept_1_Ser-AS"/>
</dbReference>
<comment type="caution">
    <text evidence="8">The sequence shown here is derived from an EMBL/GenBank/DDBJ whole genome shotgun (WGS) entry which is preliminary data.</text>
</comment>
<dbReference type="GO" id="GO:0016020">
    <property type="term" value="C:membrane"/>
    <property type="evidence" value="ECO:0007669"/>
    <property type="project" value="InterPro"/>
</dbReference>
<evidence type="ECO:0000313" key="9">
    <source>
        <dbReference type="Proteomes" id="UP000284178"/>
    </source>
</evidence>
<dbReference type="Gene3D" id="1.10.260.40">
    <property type="entry name" value="lambda repressor-like DNA-binding domains"/>
    <property type="match status" value="1"/>
</dbReference>
<dbReference type="CDD" id="cd06529">
    <property type="entry name" value="S24_LexA-like"/>
    <property type="match status" value="1"/>
</dbReference>
<keyword evidence="9" id="KW-1185">Reference proteome</keyword>
<keyword evidence="5" id="KW-0804">Transcription</keyword>
<dbReference type="Pfam" id="PF00717">
    <property type="entry name" value="Peptidase_S24"/>
    <property type="match status" value="1"/>
</dbReference>
<keyword evidence="1" id="KW-0645">Protease</keyword>
<sequence length="300" mass="34010">MSIYNFNLSQTFIISFLSSTVFLYIKTLSQIFCAVNEKYRIFVIKIFQSSYFCDIIQLGGDFVSLASNLKEARIKKGFKQEELATLIGKSKNVVSNWERGDNKPDADTLFELCDLLDVDANYLLGWESNKQISLSISEQEHIKKLRALDAYGKKAVNSVLDIEYERCNYETEIAEEPMAYIPRVYYSQGASAGYGEYLIDGMDASEIMLPDTPKNRKSDYVINVDGDSMEPTFSDGDKLLVQHTDCVNVGEIGIFIIDGQSYVKEYGEDRLISHNKKYPDIIPSEYSDFRCAGKVIGVMK</sequence>
<dbReference type="InterPro" id="IPR036286">
    <property type="entry name" value="LexA/Signal_pep-like_sf"/>
</dbReference>
<dbReference type="Proteomes" id="UP000284178">
    <property type="component" value="Unassembled WGS sequence"/>
</dbReference>
<dbReference type="SUPFAM" id="SSF47413">
    <property type="entry name" value="lambda repressor-like DNA-binding domains"/>
    <property type="match status" value="1"/>
</dbReference>
<dbReference type="GO" id="GO:0004252">
    <property type="term" value="F:serine-type endopeptidase activity"/>
    <property type="evidence" value="ECO:0007669"/>
    <property type="project" value="InterPro"/>
</dbReference>
<evidence type="ECO:0000256" key="2">
    <source>
        <dbReference type="ARBA" id="ARBA00022801"/>
    </source>
</evidence>
<dbReference type="GO" id="GO:0006508">
    <property type="term" value="P:proteolysis"/>
    <property type="evidence" value="ECO:0007669"/>
    <property type="project" value="UniProtKB-KW"/>
</dbReference>
<evidence type="ECO:0000256" key="4">
    <source>
        <dbReference type="ARBA" id="ARBA00023125"/>
    </source>
</evidence>
<evidence type="ECO:0000256" key="3">
    <source>
        <dbReference type="ARBA" id="ARBA00023015"/>
    </source>
</evidence>
<keyword evidence="6" id="KW-1133">Transmembrane helix</keyword>